<name>A0ABY9R6W9_9BACT</name>
<organism evidence="1 2">
    <name type="scientific">Nitratidesulfovibrio liaohensis</name>
    <dbReference type="NCBI Taxonomy" id="2604158"/>
    <lineage>
        <taxon>Bacteria</taxon>
        <taxon>Pseudomonadati</taxon>
        <taxon>Thermodesulfobacteriota</taxon>
        <taxon>Desulfovibrionia</taxon>
        <taxon>Desulfovibrionales</taxon>
        <taxon>Desulfovibrionaceae</taxon>
        <taxon>Nitratidesulfovibrio</taxon>
    </lineage>
</organism>
<evidence type="ECO:0000313" key="2">
    <source>
        <dbReference type="Proteomes" id="UP001180616"/>
    </source>
</evidence>
<dbReference type="RefSeq" id="WP_309542804.1">
    <property type="nucleotide sequence ID" value="NZ_CP133659.1"/>
</dbReference>
<gene>
    <name evidence="1" type="ORF">KPS_001585</name>
</gene>
<proteinExistence type="predicted"/>
<reference evidence="1" key="1">
    <citation type="submission" date="2023-09" db="EMBL/GenBank/DDBJ databases">
        <authorList>
            <consortium name="CW5 consortium"/>
            <person name="Lu C.-W."/>
        </authorList>
    </citation>
    <scope>NUCLEOTIDE SEQUENCE</scope>
    <source>
        <strain evidence="1">KPS</strain>
    </source>
</reference>
<dbReference type="EMBL" id="CP133659">
    <property type="protein sequence ID" value="WMW66952.1"/>
    <property type="molecule type" value="Genomic_DNA"/>
</dbReference>
<sequence>MNKYKRCGDRYPFDLFDAKLKDLKRKYELKEGVIAEIEDRMGVMAFWRYSYAARAFLTDLDEKRGFRKRYNDAREYLKEILKKDVGDSEELFECMVRKLVVTHNEKINKNPRFSYTPYGEEYVPGFLAMLPRSARRHVSFFVYVAFKYGHTFSGTTFRRFIVEEVEKIVNDNAHVIDYSELIQKGFVKYRRPRQQLAMFNFVGKCWTDFFEKENKSNLYLYIDPLKYFKIDNRPDIVAIINSWRKKRD</sequence>
<evidence type="ECO:0000313" key="1">
    <source>
        <dbReference type="EMBL" id="WMW66952.1"/>
    </source>
</evidence>
<accession>A0ABY9R6W9</accession>
<protein>
    <submittedName>
        <fullName evidence="1">Uncharacterized protein</fullName>
    </submittedName>
</protein>
<keyword evidence="2" id="KW-1185">Reference proteome</keyword>
<dbReference type="Proteomes" id="UP001180616">
    <property type="component" value="Chromosome"/>
</dbReference>